<evidence type="ECO:0000259" key="1">
    <source>
        <dbReference type="Pfam" id="PF19081"/>
    </source>
</evidence>
<dbReference type="InterPro" id="IPR026341">
    <property type="entry name" value="T9SS_type_B"/>
</dbReference>
<keyword evidence="3" id="KW-1185">Reference proteome</keyword>
<accession>A0A1I6R6U7</accession>
<evidence type="ECO:0000313" key="3">
    <source>
        <dbReference type="Proteomes" id="UP000199312"/>
    </source>
</evidence>
<dbReference type="RefSeq" id="WP_177219189.1">
    <property type="nucleotide sequence ID" value="NZ_FOZP01000005.1"/>
</dbReference>
<feature type="domain" description="Ig-like" evidence="1">
    <location>
        <begin position="577"/>
        <end position="651"/>
    </location>
</feature>
<name>A0A1I6R6U7_9FLAO</name>
<dbReference type="NCBIfam" id="TIGR04131">
    <property type="entry name" value="Bac_Flav_CTERM"/>
    <property type="match status" value="1"/>
</dbReference>
<dbReference type="Pfam" id="PF13585">
    <property type="entry name" value="CHU_C"/>
    <property type="match status" value="1"/>
</dbReference>
<dbReference type="EMBL" id="FOZP01000005">
    <property type="protein sequence ID" value="SFS60258.1"/>
    <property type="molecule type" value="Genomic_DNA"/>
</dbReference>
<gene>
    <name evidence="2" type="ORF">SAMN04488006_2286</name>
</gene>
<proteinExistence type="predicted"/>
<evidence type="ECO:0000313" key="2">
    <source>
        <dbReference type="EMBL" id="SFS60258.1"/>
    </source>
</evidence>
<protein>
    <submittedName>
        <fullName evidence="2">Gliding motility-associated C-terminal domain-containing protein</fullName>
    </submittedName>
</protein>
<dbReference type="Proteomes" id="UP000199312">
    <property type="component" value="Unassembled WGS sequence"/>
</dbReference>
<dbReference type="Pfam" id="PF19081">
    <property type="entry name" value="Ig_7"/>
    <property type="match status" value="1"/>
</dbReference>
<organism evidence="2 3">
    <name type="scientific">Lutibacter maritimus</name>
    <dbReference type="NCBI Taxonomy" id="593133"/>
    <lineage>
        <taxon>Bacteria</taxon>
        <taxon>Pseudomonadati</taxon>
        <taxon>Bacteroidota</taxon>
        <taxon>Flavobacteriia</taxon>
        <taxon>Flavobacteriales</taxon>
        <taxon>Flavobacteriaceae</taxon>
        <taxon>Lutibacter</taxon>
    </lineage>
</organism>
<dbReference type="InterPro" id="IPR044023">
    <property type="entry name" value="Ig_7"/>
</dbReference>
<dbReference type="AlphaFoldDB" id="A0A1I6R6U7"/>
<feature type="non-terminal residue" evidence="2">
    <location>
        <position position="1"/>
    </location>
</feature>
<sequence length="830" mass="91786">GCESISRVVVNVIITTVPPPTISESTQTFCKLDNPTVLNLFTNDINTIWYESENSTTPLNSSDLLIDGEDYWAAQLNSLNTCESLLRTKVNVTLTETLPINTLTSNLTFCINENATVNNLNAIENNVQWHTDNTFNTPINSNEPLINEQTYWAKITNSTSNCEGVTIYQVNVSIINLPAPTTNKNTQYFCADENATIFNLQVEGENIKWYSSENSTVPLNNSNVLENGKIYWATQSDSIIGCESITRLPVSVFINSKIPPTKQVINKVYCEIDKPTIASLSSDNVVWYASENSTVALNANELLVNGEDYWTTNIDTSTGCENIITTVVTVTINVVNPPSTSSFNQSFCEIDNPTISNLSIAGSNIKWYSSESATIALNTNEILINGKDYWATQTNVTGCESAKRIKITALINSIQPPTTNEENQYFCISESPTVANLTAIGNNIQWFDSETDTTPLNSANLLIDGKNYWATQTNATTDCMSKSRLVVKAHILNLQKPTTTQINQVFCKSDNPTIANLQINETAAWFDSETSITPLNLTDLLINNKEYWAAQTSTLVNCESIERTKVYVTLTDVAEAVITNTNQYFCASDSPTIANLEASGNQIKWYATETSTLPLGNSELLVDGSTYWAVQSAINNGCESSKRTKVLVTITSNNPPDIIEKGEEFCKISNPTLSNLNSKIVSQNGGTITWYDSYPNGSPLNMTDVLIDGKTYFAIETANGCSSINPLAVTVDLNKCEMYDIEVFDGFSPNGNGINDTFTIKNLRTLYPNFKVEFYNRWGALIYTATSSNGDWNGRKNGNGELVPAGIYYFIIHFNKDNKKPIQKRLYLSR</sequence>
<reference evidence="3" key="1">
    <citation type="submission" date="2016-10" db="EMBL/GenBank/DDBJ databases">
        <authorList>
            <person name="Varghese N."/>
            <person name="Submissions S."/>
        </authorList>
    </citation>
    <scope>NUCLEOTIDE SEQUENCE [LARGE SCALE GENOMIC DNA]</scope>
    <source>
        <strain evidence="3">DSM 24450</strain>
    </source>
</reference>
<dbReference type="STRING" id="593133.SAMN04488006_2286"/>